<evidence type="ECO:0000313" key="2">
    <source>
        <dbReference type="Proteomes" id="UP001231649"/>
    </source>
</evidence>
<sequence length="281" mass="32055">MLSSTVSFAVHLYSSLQGVQTFRRVLGYVLPYSNMASTKVNFNSKHLTKGDPLPPFTGKLRVFNMRFCPFAQRTVLALIAKNIDYEVVNVDLYDKPEWLTSVSAFGKVPALEISKGVSIFESLVTVEYLDEVYPQRPLLPKDPLLKAKDKILVEGFAGVHTLYFKLVKFPETITQDNIAAYFRGIDLIQSELQQRGTKFLDGEQPGYADYMIWPWFERLLVLNSDIAKLDEEKYKLVLTYIDNLSKDPVVVEYKLPDGALLTFQKAYSNNVKPNYDLLLEN</sequence>
<name>A0ACC2QF92_9NEOP</name>
<comment type="caution">
    <text evidence="1">The sequence shown here is derived from an EMBL/GenBank/DDBJ whole genome shotgun (WGS) entry which is preliminary data.</text>
</comment>
<gene>
    <name evidence="1" type="ORF">PYW08_013319</name>
</gene>
<proteinExistence type="predicted"/>
<protein>
    <submittedName>
        <fullName evidence="1">Uncharacterized protein</fullName>
    </submittedName>
</protein>
<dbReference type="Proteomes" id="UP001231649">
    <property type="component" value="Chromosome 4"/>
</dbReference>
<organism evidence="1 2">
    <name type="scientific">Mythimna loreyi</name>
    <dbReference type="NCBI Taxonomy" id="667449"/>
    <lineage>
        <taxon>Eukaryota</taxon>
        <taxon>Metazoa</taxon>
        <taxon>Ecdysozoa</taxon>
        <taxon>Arthropoda</taxon>
        <taxon>Hexapoda</taxon>
        <taxon>Insecta</taxon>
        <taxon>Pterygota</taxon>
        <taxon>Neoptera</taxon>
        <taxon>Endopterygota</taxon>
        <taxon>Lepidoptera</taxon>
        <taxon>Glossata</taxon>
        <taxon>Ditrysia</taxon>
        <taxon>Noctuoidea</taxon>
        <taxon>Noctuidae</taxon>
        <taxon>Noctuinae</taxon>
        <taxon>Hadenini</taxon>
        <taxon>Mythimna</taxon>
    </lineage>
</organism>
<reference evidence="1" key="1">
    <citation type="submission" date="2023-03" db="EMBL/GenBank/DDBJ databases">
        <title>Chromosome-level genomes of two armyworms, Mythimna separata and Mythimna loreyi, provide insights into the biosynthesis and reception of sex pheromones.</title>
        <authorList>
            <person name="Zhao H."/>
        </authorList>
    </citation>
    <scope>NUCLEOTIDE SEQUENCE</scope>
    <source>
        <strain evidence="1">BeijingLab</strain>
    </source>
</reference>
<dbReference type="EMBL" id="CM056780">
    <property type="protein sequence ID" value="KAJ8716034.1"/>
    <property type="molecule type" value="Genomic_DNA"/>
</dbReference>
<accession>A0ACC2QF92</accession>
<keyword evidence="2" id="KW-1185">Reference proteome</keyword>
<evidence type="ECO:0000313" key="1">
    <source>
        <dbReference type="EMBL" id="KAJ8716034.1"/>
    </source>
</evidence>